<sequence length="239" mass="27277">MNPSVREELDILIRLQETETRASELRVTIQGVEQQQSRLEEVLDRERSALDEKSEALASLRKQYEGFEDDLRYNEDRLKKSEQTLRTVTNNRDYQVLLREMDDNRKANGRMQEAMVGLIDQISAMEAELADIQARVDAEALRVEEQKAELMASCSREVAALAELEKEHLNLGQKASLRLLKRFEKAVSLGGGVGVACVSSSICKGCFMTLPPQFCIELQRCNEIRHCPRCNRIVYWNGV</sequence>
<organism evidence="3 4">
    <name type="scientific">Desulfobotulus mexicanus</name>
    <dbReference type="NCBI Taxonomy" id="2586642"/>
    <lineage>
        <taxon>Bacteria</taxon>
        <taxon>Pseudomonadati</taxon>
        <taxon>Thermodesulfobacteriota</taxon>
        <taxon>Desulfobacteria</taxon>
        <taxon>Desulfobacterales</taxon>
        <taxon>Desulfobacteraceae</taxon>
        <taxon>Desulfobotulus</taxon>
    </lineage>
</organism>
<feature type="coiled-coil region" evidence="1">
    <location>
        <begin position="115"/>
        <end position="167"/>
    </location>
</feature>
<evidence type="ECO:0000256" key="1">
    <source>
        <dbReference type="SAM" id="Coils"/>
    </source>
</evidence>
<name>A0A5S5MD15_9BACT</name>
<dbReference type="InterPro" id="IPR003743">
    <property type="entry name" value="Zf-RING_7"/>
</dbReference>
<dbReference type="Gene3D" id="1.10.287.1490">
    <property type="match status" value="1"/>
</dbReference>
<evidence type="ECO:0000259" key="2">
    <source>
        <dbReference type="Pfam" id="PF02591"/>
    </source>
</evidence>
<keyword evidence="4" id="KW-1185">Reference proteome</keyword>
<dbReference type="Pfam" id="PF02591">
    <property type="entry name" value="Zn_ribbon_9"/>
    <property type="match status" value="1"/>
</dbReference>
<dbReference type="EMBL" id="VDMB01000024">
    <property type="protein sequence ID" value="TYT73607.1"/>
    <property type="molecule type" value="Genomic_DNA"/>
</dbReference>
<proteinExistence type="predicted"/>
<dbReference type="OrthoDB" id="9795058at2"/>
<comment type="caution">
    <text evidence="3">The sequence shown here is derived from an EMBL/GenBank/DDBJ whole genome shotgun (WGS) entry which is preliminary data.</text>
</comment>
<dbReference type="RefSeq" id="WP_139450505.1">
    <property type="nucleotide sequence ID" value="NZ_VDMB01000024.1"/>
</dbReference>
<feature type="domain" description="C4-type zinc ribbon" evidence="2">
    <location>
        <begin position="203"/>
        <end position="234"/>
    </location>
</feature>
<dbReference type="Proteomes" id="UP000321899">
    <property type="component" value="Unassembled WGS sequence"/>
</dbReference>
<accession>A0A5S5MD15</accession>
<evidence type="ECO:0000313" key="4">
    <source>
        <dbReference type="Proteomes" id="UP000321899"/>
    </source>
</evidence>
<protein>
    <recommendedName>
        <fullName evidence="2">C4-type zinc ribbon domain-containing protein</fullName>
    </recommendedName>
</protein>
<reference evidence="3 4" key="1">
    <citation type="submission" date="2019-06" db="EMBL/GenBank/DDBJ databases">
        <title>Desulfobotulus mexicanus sp. nov., a novel sulfate-reducing bacterium isolated from the sediment of an alkaline crater lake in Mexico.</title>
        <authorList>
            <person name="Hirschler-Rea A."/>
        </authorList>
    </citation>
    <scope>NUCLEOTIDE SEQUENCE [LARGE SCALE GENOMIC DNA]</scope>
    <source>
        <strain evidence="3 4">PAR22N</strain>
    </source>
</reference>
<gene>
    <name evidence="3" type="ORF">FIM25_14110</name>
</gene>
<dbReference type="AlphaFoldDB" id="A0A5S5MD15"/>
<evidence type="ECO:0000313" key="3">
    <source>
        <dbReference type="EMBL" id="TYT73607.1"/>
    </source>
</evidence>
<feature type="coiled-coil region" evidence="1">
    <location>
        <begin position="15"/>
        <end position="70"/>
    </location>
</feature>
<keyword evidence="1" id="KW-0175">Coiled coil</keyword>